<feature type="domain" description="S1 motif" evidence="5">
    <location>
        <begin position="290"/>
        <end position="361"/>
    </location>
</feature>
<accession>A0A2H9TIS6</accession>
<protein>
    <recommendedName>
        <fullName evidence="5">S1 motif domain-containing protein</fullName>
    </recommendedName>
</protein>
<comment type="subcellular location">
    <subcellularLocation>
        <location evidence="1">Nucleus</location>
    </subcellularLocation>
</comment>
<feature type="region of interest" description="Disordered" evidence="4">
    <location>
        <begin position="535"/>
        <end position="571"/>
    </location>
</feature>
<dbReference type="GO" id="GO:0006364">
    <property type="term" value="P:rRNA processing"/>
    <property type="evidence" value="ECO:0007669"/>
    <property type="project" value="InterPro"/>
</dbReference>
<dbReference type="InterPro" id="IPR057302">
    <property type="entry name" value="Rrp5_S1"/>
</dbReference>
<reference evidence="6 7" key="1">
    <citation type="submission" date="2016-10" db="EMBL/GenBank/DDBJ databases">
        <title>The genome of Paramicrosporidium saccamoebae is the missing link in understanding Cryptomycota and Microsporidia evolution.</title>
        <authorList>
            <person name="Quandt C.A."/>
            <person name="Beaudet D."/>
            <person name="Corsaro D."/>
            <person name="Michel R."/>
            <person name="Corradi N."/>
            <person name="James T."/>
        </authorList>
    </citation>
    <scope>NUCLEOTIDE SEQUENCE [LARGE SCALE GENOMIC DNA]</scope>
    <source>
        <strain evidence="6 7">KSL3</strain>
    </source>
</reference>
<evidence type="ECO:0000259" key="5">
    <source>
        <dbReference type="PROSITE" id="PS50126"/>
    </source>
</evidence>
<comment type="caution">
    <text evidence="6">The sequence shown here is derived from an EMBL/GenBank/DDBJ whole genome shotgun (WGS) entry which is preliminary data.</text>
</comment>
<feature type="domain" description="S1 motif" evidence="5">
    <location>
        <begin position="200"/>
        <end position="274"/>
    </location>
</feature>
<evidence type="ECO:0000313" key="7">
    <source>
        <dbReference type="Proteomes" id="UP000240830"/>
    </source>
</evidence>
<dbReference type="GO" id="GO:0003723">
    <property type="term" value="F:RNA binding"/>
    <property type="evidence" value="ECO:0007669"/>
    <property type="project" value="TreeGrafter"/>
</dbReference>
<proteinExistence type="predicted"/>
<dbReference type="PANTHER" id="PTHR23270">
    <property type="entry name" value="PROGRAMMED CELL DEATH PROTEIN 11 PRE-RRNA PROCESSING PROTEIN RRP5"/>
    <property type="match status" value="1"/>
</dbReference>
<evidence type="ECO:0000256" key="2">
    <source>
        <dbReference type="ARBA" id="ARBA00022737"/>
    </source>
</evidence>
<dbReference type="GO" id="GO:0032040">
    <property type="term" value="C:small-subunit processome"/>
    <property type="evidence" value="ECO:0007669"/>
    <property type="project" value="TreeGrafter"/>
</dbReference>
<dbReference type="CDD" id="cd05693">
    <property type="entry name" value="S1_Rrp5_repeat_hs1_sc1"/>
    <property type="match status" value="1"/>
</dbReference>
<dbReference type="InterPro" id="IPR012340">
    <property type="entry name" value="NA-bd_OB-fold"/>
</dbReference>
<dbReference type="OrthoDB" id="412781at2759"/>
<dbReference type="AlphaFoldDB" id="A0A2H9TIS6"/>
<evidence type="ECO:0000256" key="3">
    <source>
        <dbReference type="ARBA" id="ARBA00023242"/>
    </source>
</evidence>
<name>A0A2H9TIS6_9FUNG</name>
<dbReference type="Pfam" id="PF00575">
    <property type="entry name" value="S1"/>
    <property type="match status" value="1"/>
</dbReference>
<dbReference type="Pfam" id="PF23459">
    <property type="entry name" value="S1_RRP5"/>
    <property type="match status" value="1"/>
</dbReference>
<keyword evidence="2" id="KW-0677">Repeat</keyword>
<evidence type="ECO:0000256" key="4">
    <source>
        <dbReference type="SAM" id="MobiDB-lite"/>
    </source>
</evidence>
<dbReference type="Gene3D" id="2.40.50.140">
    <property type="entry name" value="Nucleic acid-binding proteins"/>
    <property type="match status" value="6"/>
</dbReference>
<dbReference type="SUPFAM" id="SSF50249">
    <property type="entry name" value="Nucleic acid-binding proteins"/>
    <property type="match status" value="6"/>
</dbReference>
<organism evidence="6 7">
    <name type="scientific">Paramicrosporidium saccamoebae</name>
    <dbReference type="NCBI Taxonomy" id="1246581"/>
    <lineage>
        <taxon>Eukaryota</taxon>
        <taxon>Fungi</taxon>
        <taxon>Fungi incertae sedis</taxon>
        <taxon>Cryptomycota</taxon>
        <taxon>Cryptomycota incertae sedis</taxon>
        <taxon>Paramicrosporidium</taxon>
    </lineage>
</organism>
<dbReference type="FunFam" id="2.40.50.140:FF:000103">
    <property type="entry name" value="protein RRP5 homolog"/>
    <property type="match status" value="2"/>
</dbReference>
<evidence type="ECO:0000313" key="6">
    <source>
        <dbReference type="EMBL" id="PJF17626.1"/>
    </source>
</evidence>
<keyword evidence="7" id="KW-1185">Reference proteome</keyword>
<dbReference type="InterPro" id="IPR048059">
    <property type="entry name" value="Rrp5_S1_rpt_hs1_sc1"/>
</dbReference>
<dbReference type="InterPro" id="IPR003029">
    <property type="entry name" value="S1_domain"/>
</dbReference>
<dbReference type="Pfam" id="PF24685">
    <property type="entry name" value="OB_RRP5_4th"/>
    <property type="match status" value="1"/>
</dbReference>
<dbReference type="PANTHER" id="PTHR23270:SF10">
    <property type="entry name" value="PROTEIN RRP5 HOMOLOG"/>
    <property type="match status" value="1"/>
</dbReference>
<dbReference type="InterPro" id="IPR057301">
    <property type="entry name" value="Rrp5_OB_4th"/>
</dbReference>
<dbReference type="PROSITE" id="PS50126">
    <property type="entry name" value="S1"/>
    <property type="match status" value="6"/>
</dbReference>
<gene>
    <name evidence="6" type="ORF">PSACC_02562</name>
</gene>
<dbReference type="Proteomes" id="UP000240830">
    <property type="component" value="Unassembled WGS sequence"/>
</dbReference>
<feature type="domain" description="S1 motif" evidence="5">
    <location>
        <begin position="378"/>
        <end position="447"/>
    </location>
</feature>
<dbReference type="InterPro" id="IPR045209">
    <property type="entry name" value="Rrp5"/>
</dbReference>
<evidence type="ECO:0000256" key="1">
    <source>
        <dbReference type="ARBA" id="ARBA00004123"/>
    </source>
</evidence>
<feature type="domain" description="S1 motif" evidence="5">
    <location>
        <begin position="467"/>
        <end position="536"/>
    </location>
</feature>
<feature type="domain" description="S1 motif" evidence="5">
    <location>
        <begin position="115"/>
        <end position="179"/>
    </location>
</feature>
<feature type="domain" description="S1 motif" evidence="5">
    <location>
        <begin position="13"/>
        <end position="99"/>
    </location>
</feature>
<dbReference type="EMBL" id="MTSL01000168">
    <property type="protein sequence ID" value="PJF17626.1"/>
    <property type="molecule type" value="Genomic_DNA"/>
</dbReference>
<keyword evidence="3" id="KW-0539">Nucleus</keyword>
<dbReference type="SMART" id="SM00316">
    <property type="entry name" value="S1"/>
    <property type="match status" value="6"/>
</dbReference>
<dbReference type="STRING" id="1246581.A0A2H9TIS6"/>
<sequence>MSGFLNFSKLKVGQQVLGVVKAVNDLDMCISLPNQLTGFVTCDRISPSLTAALASIETATEIPSLTSMYQVGELVVASIVAVESPKKGGTKRRLELSLIPETVNKGIEDDSFVEGIIVVGEVCSHEDRGYTVSFGTGGMVGFLPDANTISPLSVGKTVTCIVTSSFQNRANRVITLSLDTKTIAESIFQTKANVCSLRCGTMVQAEVKAIKNSHLTVSFSGHEGKIDVLNLPDTVMMRRHKDLDLAEHFPVGKKITARIMHVDVEEKKFLLSAKTNIVGWKCEMQTERIGERVEGATVYRIDVGLGVALSLGDEKFAYAHISRLSDEHVEKIEGAYKVGSRHLTRLIDFDAFSGIYQASLQPSILKESILRIEDVHPGQIVRGQILKVEAFGVVVSITDRIRAICPKFHLTEVQTDQALKSYHVGQKYKFRVVDCDPKTRRITLTRKKGLLDSTLPVFTDYLQLVPGNSHDGYIVAIRNFGCIVRFYGEVKGIVTVAEMTDEYVDHPQDSFFVGQVVRCRIVKGDANAKELTLSLRKRTGPKSRPEGSKPNEGERASKKSKITLDDLVTVN</sequence>
<feature type="compositionally biased region" description="Basic and acidic residues" evidence="4">
    <location>
        <begin position="543"/>
        <end position="557"/>
    </location>
</feature>